<evidence type="ECO:0000259" key="1">
    <source>
        <dbReference type="PROSITE" id="PS51737"/>
    </source>
</evidence>
<dbReference type="Gene3D" id="3.40.50.1390">
    <property type="entry name" value="Resolvase, N-terminal catalytic domain"/>
    <property type="match status" value="1"/>
</dbReference>
<evidence type="ECO:0000313" key="3">
    <source>
        <dbReference type="Proteomes" id="UP001526430"/>
    </source>
</evidence>
<name>A0ABT3P1E7_9PROT</name>
<dbReference type="Pfam" id="PF07508">
    <property type="entry name" value="Recombinase"/>
    <property type="match status" value="1"/>
</dbReference>
<dbReference type="InterPro" id="IPR050639">
    <property type="entry name" value="SSR_resolvase"/>
</dbReference>
<dbReference type="InterPro" id="IPR011109">
    <property type="entry name" value="DNA_bind_recombinase_dom"/>
</dbReference>
<dbReference type="Gene3D" id="3.90.1750.20">
    <property type="entry name" value="Putative Large Serine Recombinase, Chain B, Domain 2"/>
    <property type="match status" value="1"/>
</dbReference>
<keyword evidence="3" id="KW-1185">Reference proteome</keyword>
<dbReference type="Pfam" id="PF00239">
    <property type="entry name" value="Resolvase"/>
    <property type="match status" value="1"/>
</dbReference>
<dbReference type="PROSITE" id="PS51737">
    <property type="entry name" value="RECOMBINASE_DNA_BIND"/>
    <property type="match status" value="1"/>
</dbReference>
<dbReference type="PANTHER" id="PTHR30461">
    <property type="entry name" value="DNA-INVERTASE FROM LAMBDOID PROPHAGE"/>
    <property type="match status" value="1"/>
</dbReference>
<proteinExistence type="predicted"/>
<evidence type="ECO:0000313" key="2">
    <source>
        <dbReference type="EMBL" id="MCW8088240.1"/>
    </source>
</evidence>
<gene>
    <name evidence="2" type="ORF">OF850_21850</name>
</gene>
<dbReference type="RefSeq" id="WP_301592438.1">
    <property type="nucleotide sequence ID" value="NZ_JAPFQI010000030.1"/>
</dbReference>
<dbReference type="SUPFAM" id="SSF53041">
    <property type="entry name" value="Resolvase-like"/>
    <property type="match status" value="1"/>
</dbReference>
<dbReference type="EMBL" id="JAPFQI010000030">
    <property type="protein sequence ID" value="MCW8088240.1"/>
    <property type="molecule type" value="Genomic_DNA"/>
</dbReference>
<dbReference type="InterPro" id="IPR006119">
    <property type="entry name" value="Resolv_N"/>
</dbReference>
<comment type="caution">
    <text evidence="2">The sequence shown here is derived from an EMBL/GenBank/DDBJ whole genome shotgun (WGS) entry which is preliminary data.</text>
</comment>
<dbReference type="Proteomes" id="UP001526430">
    <property type="component" value="Unassembled WGS sequence"/>
</dbReference>
<accession>A0ABT3P1E7</accession>
<reference evidence="2 3" key="1">
    <citation type="submission" date="2022-10" db="EMBL/GenBank/DDBJ databases">
        <title>Roseococcus glaciei nov., sp. nov., isolated from glacier.</title>
        <authorList>
            <person name="Liu Q."/>
            <person name="Xin Y.-H."/>
        </authorList>
    </citation>
    <scope>NUCLEOTIDE SEQUENCE [LARGE SCALE GENOMIC DNA]</scope>
    <source>
        <strain evidence="2 3">MDT2-1-1</strain>
    </source>
</reference>
<dbReference type="InterPro" id="IPR025827">
    <property type="entry name" value="Zn_ribbon_recom_dom"/>
</dbReference>
<protein>
    <submittedName>
        <fullName evidence="2">Recombinase family protein</fullName>
    </submittedName>
</protein>
<organism evidence="2 3">
    <name type="scientific">Sabulicella glaciei</name>
    <dbReference type="NCBI Taxonomy" id="2984948"/>
    <lineage>
        <taxon>Bacteria</taxon>
        <taxon>Pseudomonadati</taxon>
        <taxon>Pseudomonadota</taxon>
        <taxon>Alphaproteobacteria</taxon>
        <taxon>Acetobacterales</taxon>
        <taxon>Acetobacteraceae</taxon>
        <taxon>Sabulicella</taxon>
    </lineage>
</organism>
<dbReference type="PANTHER" id="PTHR30461:SF23">
    <property type="entry name" value="DNA RECOMBINASE-RELATED"/>
    <property type="match status" value="1"/>
</dbReference>
<dbReference type="Pfam" id="PF13408">
    <property type="entry name" value="Zn_ribbon_recom"/>
    <property type="match status" value="1"/>
</dbReference>
<dbReference type="InterPro" id="IPR036162">
    <property type="entry name" value="Resolvase-like_N_sf"/>
</dbReference>
<dbReference type="InterPro" id="IPR038109">
    <property type="entry name" value="DNA_bind_recomb_sf"/>
</dbReference>
<feature type="domain" description="Recombinase" evidence="1">
    <location>
        <begin position="96"/>
        <end position="233"/>
    </location>
</feature>
<sequence>MRSGQADIVLAESLDRLSRDQEHVAAFHKQARFAGVRIVTLAEGEASELHVGLKGTMGAVLLRDLTDKTRRGLEGRVRDGRSGGGLCYGYWVIRGPIGRDGEAERGLREIEPKQATVVRRIFADFAAGQSPIAIAIAKALNAKGIAAPRGSAWTDGALRGQARLGTGILSNDLYVGRLVWNRLRWLKDRSTGQRLARRNEAEAFVTEDVPDLRIVEQGLWERVQQRLAAAERPRQTPGSEGQCDHLWHYRQASTLLSGKVVCGVCGGPFITSGKDHMACKATVRQGICTNRTRVRRTRLEAQVLEALQHDLMQPEWWRSSCASSPPSGTGWRPRSAPHRSASGASWRRWSASWLA</sequence>